<dbReference type="InterPro" id="IPR039895">
    <property type="entry name" value="COBL-like"/>
</dbReference>
<gene>
    <name evidence="2" type="ORF">PAL_GLEAN10022031</name>
</gene>
<dbReference type="Proteomes" id="UP000010552">
    <property type="component" value="Unassembled WGS sequence"/>
</dbReference>
<evidence type="ECO:0000313" key="3">
    <source>
        <dbReference type="Proteomes" id="UP000010552"/>
    </source>
</evidence>
<dbReference type="PANTHER" id="PTHR47008">
    <property type="entry name" value="PROTEIN CORDON-BLEU"/>
    <property type="match status" value="1"/>
</dbReference>
<keyword evidence="3" id="KW-1185">Reference proteome</keyword>
<dbReference type="STRING" id="9402.L5KMZ4"/>
<feature type="region of interest" description="Disordered" evidence="1">
    <location>
        <begin position="1"/>
        <end position="61"/>
    </location>
</feature>
<evidence type="ECO:0000256" key="1">
    <source>
        <dbReference type="SAM" id="MobiDB-lite"/>
    </source>
</evidence>
<feature type="region of interest" description="Disordered" evidence="1">
    <location>
        <begin position="268"/>
        <end position="287"/>
    </location>
</feature>
<dbReference type="EMBL" id="KB030660">
    <property type="protein sequence ID" value="ELK12687.1"/>
    <property type="molecule type" value="Genomic_DNA"/>
</dbReference>
<accession>L5KMZ4</accession>
<dbReference type="GO" id="GO:0003785">
    <property type="term" value="F:actin monomer binding"/>
    <property type="evidence" value="ECO:0007669"/>
    <property type="project" value="InterPro"/>
</dbReference>
<protein>
    <submittedName>
        <fullName evidence="2">Protein cordon-bleu</fullName>
    </submittedName>
</protein>
<feature type="compositionally biased region" description="Low complexity" evidence="1">
    <location>
        <begin position="1"/>
        <end position="31"/>
    </location>
</feature>
<dbReference type="InParanoid" id="L5KMZ4"/>
<sequence length="364" mass="38361">MVTGRRSSGLAVGASGAAPRVPRRGPLPGRRLTCSLQPAPGSGLSSLAEDNVTAGRPRSGRRRIGIQGWLARDTAPQIGVTSGPCRSPAGCVPPASGATPSRRGLDTYPDSQQRLRWRSGAGPCDLNLRAPPHYVEKKCVLNRPTCSMKTTEEGQDAGVCSAIWAAADGGAVSSSAHVEPAGGVGCVKGHLRAASQAVWTALRPLSQVWQLISRPRSDRLGRVSLRVVLLLRRWSSPEPHRRSREGSREKRAIVGALSAWETLPSSLPLGPGSPCSIDDAPEAEETVSVGSCFASEDTTEDSGVMMSPSDTVSLDSQHDSMKSRGRWATDQEGCSDQDLAGTPELGPRRSPSWETDSSGHGPGR</sequence>
<dbReference type="GO" id="GO:0044294">
    <property type="term" value="C:dendritic growth cone"/>
    <property type="evidence" value="ECO:0007669"/>
    <property type="project" value="TreeGrafter"/>
</dbReference>
<feature type="region of interest" description="Disordered" evidence="1">
    <location>
        <begin position="77"/>
        <end position="110"/>
    </location>
</feature>
<dbReference type="GO" id="GO:0044295">
    <property type="term" value="C:axonal growth cone"/>
    <property type="evidence" value="ECO:0007669"/>
    <property type="project" value="TreeGrafter"/>
</dbReference>
<dbReference type="PANTHER" id="PTHR47008:SF1">
    <property type="entry name" value="PROTEIN CORDON-BLEU"/>
    <property type="match status" value="1"/>
</dbReference>
<dbReference type="GO" id="GO:1990357">
    <property type="term" value="C:terminal web"/>
    <property type="evidence" value="ECO:0007669"/>
    <property type="project" value="TreeGrafter"/>
</dbReference>
<feature type="region of interest" description="Disordered" evidence="1">
    <location>
        <begin position="297"/>
        <end position="364"/>
    </location>
</feature>
<dbReference type="GO" id="GO:0048471">
    <property type="term" value="C:perinuclear region of cytoplasm"/>
    <property type="evidence" value="ECO:0007669"/>
    <property type="project" value="TreeGrafter"/>
</dbReference>
<dbReference type="GO" id="GO:0043025">
    <property type="term" value="C:neuronal cell body"/>
    <property type="evidence" value="ECO:0007669"/>
    <property type="project" value="TreeGrafter"/>
</dbReference>
<dbReference type="GO" id="GO:0005884">
    <property type="term" value="C:actin filament"/>
    <property type="evidence" value="ECO:0007669"/>
    <property type="project" value="TreeGrafter"/>
</dbReference>
<proteinExistence type="predicted"/>
<evidence type="ECO:0000313" key="2">
    <source>
        <dbReference type="EMBL" id="ELK12687.1"/>
    </source>
</evidence>
<dbReference type="GO" id="GO:0051639">
    <property type="term" value="P:actin filament network formation"/>
    <property type="evidence" value="ECO:0007669"/>
    <property type="project" value="TreeGrafter"/>
</dbReference>
<reference evidence="3" key="1">
    <citation type="journal article" date="2013" name="Science">
        <title>Comparative analysis of bat genomes provides insight into the evolution of flight and immunity.</title>
        <authorList>
            <person name="Zhang G."/>
            <person name="Cowled C."/>
            <person name="Shi Z."/>
            <person name="Huang Z."/>
            <person name="Bishop-Lilly K.A."/>
            <person name="Fang X."/>
            <person name="Wynne J.W."/>
            <person name="Xiong Z."/>
            <person name="Baker M.L."/>
            <person name="Zhao W."/>
            <person name="Tachedjian M."/>
            <person name="Zhu Y."/>
            <person name="Zhou P."/>
            <person name="Jiang X."/>
            <person name="Ng J."/>
            <person name="Yang L."/>
            <person name="Wu L."/>
            <person name="Xiao J."/>
            <person name="Feng Y."/>
            <person name="Chen Y."/>
            <person name="Sun X."/>
            <person name="Zhang Y."/>
            <person name="Marsh G.A."/>
            <person name="Crameri G."/>
            <person name="Broder C.C."/>
            <person name="Frey K.G."/>
            <person name="Wang L.F."/>
            <person name="Wang J."/>
        </authorList>
    </citation>
    <scope>NUCLEOTIDE SEQUENCE [LARGE SCALE GENOMIC DNA]</scope>
</reference>
<name>L5KMZ4_PTEAL</name>
<dbReference type="GO" id="GO:0030041">
    <property type="term" value="P:actin filament polymerization"/>
    <property type="evidence" value="ECO:0007669"/>
    <property type="project" value="TreeGrafter"/>
</dbReference>
<organism evidence="2 3">
    <name type="scientific">Pteropus alecto</name>
    <name type="common">Black flying fox</name>
    <dbReference type="NCBI Taxonomy" id="9402"/>
    <lineage>
        <taxon>Eukaryota</taxon>
        <taxon>Metazoa</taxon>
        <taxon>Chordata</taxon>
        <taxon>Craniata</taxon>
        <taxon>Vertebrata</taxon>
        <taxon>Euteleostomi</taxon>
        <taxon>Mammalia</taxon>
        <taxon>Eutheria</taxon>
        <taxon>Laurasiatheria</taxon>
        <taxon>Chiroptera</taxon>
        <taxon>Yinpterochiroptera</taxon>
        <taxon>Pteropodoidea</taxon>
        <taxon>Pteropodidae</taxon>
        <taxon>Pteropodinae</taxon>
        <taxon>Pteropus</taxon>
    </lineage>
</organism>
<dbReference type="GO" id="GO:0005886">
    <property type="term" value="C:plasma membrane"/>
    <property type="evidence" value="ECO:0007669"/>
    <property type="project" value="TreeGrafter"/>
</dbReference>
<dbReference type="GO" id="GO:0001726">
    <property type="term" value="C:ruffle"/>
    <property type="evidence" value="ECO:0007669"/>
    <property type="project" value="TreeGrafter"/>
</dbReference>
<dbReference type="AlphaFoldDB" id="L5KMZ4"/>